<accession>A0A6C1AZM9</accession>
<dbReference type="InterPro" id="IPR000160">
    <property type="entry name" value="GGDEF_dom"/>
</dbReference>
<reference evidence="5 6" key="1">
    <citation type="submission" date="2020-02" db="EMBL/GenBank/DDBJ databases">
        <title>Nitrogenibacter mangrovi gen. nov., sp. nov. isolated from mangrove sediment, a denitrifying betaproteobacterium.</title>
        <authorList>
            <person name="Liao H."/>
            <person name="Tian Y."/>
        </authorList>
    </citation>
    <scope>NUCLEOTIDE SEQUENCE [LARGE SCALE GENOMIC DNA]</scope>
    <source>
        <strain evidence="5 6">M9-3-2</strain>
    </source>
</reference>
<dbReference type="PROSITE" id="PS50113">
    <property type="entry name" value="PAC"/>
    <property type="match status" value="1"/>
</dbReference>
<dbReference type="NCBIfam" id="TIGR00229">
    <property type="entry name" value="sensory_box"/>
    <property type="match status" value="1"/>
</dbReference>
<dbReference type="AlphaFoldDB" id="A0A6C1AZM9"/>
<evidence type="ECO:0000259" key="3">
    <source>
        <dbReference type="PROSITE" id="PS50113"/>
    </source>
</evidence>
<dbReference type="PANTHER" id="PTHR46663:SF3">
    <property type="entry name" value="SLL0267 PROTEIN"/>
    <property type="match status" value="1"/>
</dbReference>
<sequence length="467" mass="49776">MSPKHIDETSTPETPSRVAPAAPAPMLAGAAFPPLTDQAVLVATARGTIEYGTDAARRLLQAADRRLEGESLATLLPELPLRAATPGYNCAYLVFNHPPGRWHPLTVATPDGGSVTLEAAFLFIPLGDTTRILVGLRTPTPGSADDAHFQRFLARMETSDDAVVVTDAEGVVEYVNPAYERLSGWRREALVGRPRRPAALATTTAAPGAGSQVRDTLRTERTRSGRALYLDEQVRPFTDRSGHVTHYVCTARDVSRRIASERALQRRANFDSLTGIANRHLLIHRLNQELSRAAREGGAFAVVCADMDGLKAINDAFGHAAGDAAIRAVAERLTHCVRDMDTVGRFGGDEFLLVVPGLHRPADVDALLGKLVASVRDARVGDAAPVRLALSAGAALYPRDGRDAGALVQAADAAMYTAKRLGGDRHWSCVGLAPSPAAAERAVTRCLQPVPVLPRRPATAVQHPSVG</sequence>
<dbReference type="KEGG" id="azq:G3580_03685"/>
<protein>
    <submittedName>
        <fullName evidence="5">Diguanylate cyclase</fullName>
    </submittedName>
</protein>
<dbReference type="NCBIfam" id="TIGR00254">
    <property type="entry name" value="GGDEF"/>
    <property type="match status" value="1"/>
</dbReference>
<feature type="domain" description="PAC" evidence="3">
    <location>
        <begin position="213"/>
        <end position="266"/>
    </location>
</feature>
<dbReference type="SMART" id="SM00091">
    <property type="entry name" value="PAS"/>
    <property type="match status" value="1"/>
</dbReference>
<dbReference type="PROSITE" id="PS50887">
    <property type="entry name" value="GGDEF"/>
    <property type="match status" value="1"/>
</dbReference>
<dbReference type="InterPro" id="IPR052163">
    <property type="entry name" value="DGC-Regulatory_Protein"/>
</dbReference>
<gene>
    <name evidence="5" type="ORF">G3580_03685</name>
</gene>
<dbReference type="InterPro" id="IPR035965">
    <property type="entry name" value="PAS-like_dom_sf"/>
</dbReference>
<organism evidence="5 6">
    <name type="scientific">Nitrogeniibacter mangrovi</name>
    <dbReference type="NCBI Taxonomy" id="2016596"/>
    <lineage>
        <taxon>Bacteria</taxon>
        <taxon>Pseudomonadati</taxon>
        <taxon>Pseudomonadota</taxon>
        <taxon>Betaproteobacteria</taxon>
        <taxon>Rhodocyclales</taxon>
        <taxon>Zoogloeaceae</taxon>
        <taxon>Nitrogeniibacter</taxon>
    </lineage>
</organism>
<evidence type="ECO:0000259" key="2">
    <source>
        <dbReference type="PROSITE" id="PS50112"/>
    </source>
</evidence>
<feature type="domain" description="PAS" evidence="2">
    <location>
        <begin position="148"/>
        <end position="193"/>
    </location>
</feature>
<dbReference type="SUPFAM" id="SSF55785">
    <property type="entry name" value="PYP-like sensor domain (PAS domain)"/>
    <property type="match status" value="1"/>
</dbReference>
<dbReference type="InterPro" id="IPR000014">
    <property type="entry name" value="PAS"/>
</dbReference>
<dbReference type="InterPro" id="IPR013767">
    <property type="entry name" value="PAS_fold"/>
</dbReference>
<dbReference type="InterPro" id="IPR043128">
    <property type="entry name" value="Rev_trsase/Diguanyl_cyclase"/>
</dbReference>
<feature type="domain" description="GGDEF" evidence="4">
    <location>
        <begin position="298"/>
        <end position="432"/>
    </location>
</feature>
<dbReference type="Gene3D" id="3.30.450.20">
    <property type="entry name" value="PAS domain"/>
    <property type="match status" value="1"/>
</dbReference>
<evidence type="ECO:0000313" key="6">
    <source>
        <dbReference type="Proteomes" id="UP000501991"/>
    </source>
</evidence>
<keyword evidence="6" id="KW-1185">Reference proteome</keyword>
<dbReference type="GO" id="GO:0006355">
    <property type="term" value="P:regulation of DNA-templated transcription"/>
    <property type="evidence" value="ECO:0007669"/>
    <property type="project" value="InterPro"/>
</dbReference>
<dbReference type="CDD" id="cd01949">
    <property type="entry name" value="GGDEF"/>
    <property type="match status" value="1"/>
</dbReference>
<dbReference type="CDD" id="cd00130">
    <property type="entry name" value="PAS"/>
    <property type="match status" value="1"/>
</dbReference>
<evidence type="ECO:0000313" key="5">
    <source>
        <dbReference type="EMBL" id="QID16816.1"/>
    </source>
</evidence>
<feature type="region of interest" description="Disordered" evidence="1">
    <location>
        <begin position="1"/>
        <end position="21"/>
    </location>
</feature>
<dbReference type="SMART" id="SM00267">
    <property type="entry name" value="GGDEF"/>
    <property type="match status" value="1"/>
</dbReference>
<dbReference type="PANTHER" id="PTHR46663">
    <property type="entry name" value="DIGUANYLATE CYCLASE DGCT-RELATED"/>
    <property type="match status" value="1"/>
</dbReference>
<evidence type="ECO:0000259" key="4">
    <source>
        <dbReference type="PROSITE" id="PS50887"/>
    </source>
</evidence>
<dbReference type="SUPFAM" id="SSF55073">
    <property type="entry name" value="Nucleotide cyclase"/>
    <property type="match status" value="1"/>
</dbReference>
<dbReference type="PROSITE" id="PS50112">
    <property type="entry name" value="PAS"/>
    <property type="match status" value="1"/>
</dbReference>
<dbReference type="EMBL" id="CP048836">
    <property type="protein sequence ID" value="QID16816.1"/>
    <property type="molecule type" value="Genomic_DNA"/>
</dbReference>
<proteinExistence type="predicted"/>
<dbReference type="Pfam" id="PF00989">
    <property type="entry name" value="PAS"/>
    <property type="match status" value="1"/>
</dbReference>
<dbReference type="Pfam" id="PF00990">
    <property type="entry name" value="GGDEF"/>
    <property type="match status" value="1"/>
</dbReference>
<dbReference type="RefSeq" id="WP_173763984.1">
    <property type="nucleotide sequence ID" value="NZ_CP048836.1"/>
</dbReference>
<dbReference type="Gene3D" id="3.30.70.270">
    <property type="match status" value="1"/>
</dbReference>
<evidence type="ECO:0000256" key="1">
    <source>
        <dbReference type="SAM" id="MobiDB-lite"/>
    </source>
</evidence>
<name>A0A6C1AZM9_9RHOO</name>
<dbReference type="Proteomes" id="UP000501991">
    <property type="component" value="Chromosome"/>
</dbReference>
<dbReference type="InterPro" id="IPR029787">
    <property type="entry name" value="Nucleotide_cyclase"/>
</dbReference>
<dbReference type="InterPro" id="IPR000700">
    <property type="entry name" value="PAS-assoc_C"/>
</dbReference>